<gene>
    <name evidence="1" type="ORF">J41TS12_06180</name>
</gene>
<accession>A0A920CGJ2</accession>
<dbReference type="EMBL" id="BORR01000002">
    <property type="protein sequence ID" value="GIO35757.1"/>
    <property type="molecule type" value="Genomic_DNA"/>
</dbReference>
<dbReference type="RefSeq" id="WP_249412852.1">
    <property type="nucleotide sequence ID" value="NZ_BORR01000002.1"/>
</dbReference>
<dbReference type="Proteomes" id="UP000681162">
    <property type="component" value="Unassembled WGS sequence"/>
</dbReference>
<organism evidence="1 2">
    <name type="scientific">Paenibacillus antibioticophila</name>
    <dbReference type="NCBI Taxonomy" id="1274374"/>
    <lineage>
        <taxon>Bacteria</taxon>
        <taxon>Bacillati</taxon>
        <taxon>Bacillota</taxon>
        <taxon>Bacilli</taxon>
        <taxon>Bacillales</taxon>
        <taxon>Paenibacillaceae</taxon>
        <taxon>Paenibacillus</taxon>
    </lineage>
</organism>
<dbReference type="InterPro" id="IPR036388">
    <property type="entry name" value="WH-like_DNA-bd_sf"/>
</dbReference>
<proteinExistence type="predicted"/>
<name>A0A920CGJ2_9BACL</name>
<protein>
    <submittedName>
        <fullName evidence="1">Uncharacterized protein</fullName>
    </submittedName>
</protein>
<sequence length="45" mass="5176">MKYFIMAATLKEIDENNTPLTEEDFGVSENEFDSAVDLFQEKTTI</sequence>
<dbReference type="AlphaFoldDB" id="A0A920CGJ2"/>
<keyword evidence="2" id="KW-1185">Reference proteome</keyword>
<comment type="caution">
    <text evidence="1">The sequence shown here is derived from an EMBL/GenBank/DDBJ whole genome shotgun (WGS) entry which is preliminary data.</text>
</comment>
<reference evidence="1 2" key="1">
    <citation type="submission" date="2021-03" db="EMBL/GenBank/DDBJ databases">
        <title>Antimicrobial resistance genes in bacteria isolated from Japanese honey, and their potential for conferring macrolide and lincosamide resistance in the American foulbrood pathogen Paenibacillus larvae.</title>
        <authorList>
            <person name="Okamoto M."/>
            <person name="Kumagai M."/>
            <person name="Kanamori H."/>
            <person name="Takamatsu D."/>
        </authorList>
    </citation>
    <scope>NUCLEOTIDE SEQUENCE [LARGE SCALE GENOMIC DNA]</scope>
    <source>
        <strain evidence="1 2">J41TS12</strain>
    </source>
</reference>
<dbReference type="Gene3D" id="1.10.10.10">
    <property type="entry name" value="Winged helix-like DNA-binding domain superfamily/Winged helix DNA-binding domain"/>
    <property type="match status" value="1"/>
</dbReference>
<evidence type="ECO:0000313" key="2">
    <source>
        <dbReference type="Proteomes" id="UP000681162"/>
    </source>
</evidence>
<evidence type="ECO:0000313" key="1">
    <source>
        <dbReference type="EMBL" id="GIO35757.1"/>
    </source>
</evidence>